<organism evidence="4 5">
    <name type="scientific">Acropora cervicornis</name>
    <name type="common">Staghorn coral</name>
    <dbReference type="NCBI Taxonomy" id="6130"/>
    <lineage>
        <taxon>Eukaryota</taxon>
        <taxon>Metazoa</taxon>
        <taxon>Cnidaria</taxon>
        <taxon>Anthozoa</taxon>
        <taxon>Hexacorallia</taxon>
        <taxon>Scleractinia</taxon>
        <taxon>Astrocoeniina</taxon>
        <taxon>Acroporidae</taxon>
        <taxon>Acropora</taxon>
    </lineage>
</organism>
<dbReference type="Proteomes" id="UP001249851">
    <property type="component" value="Unassembled WGS sequence"/>
</dbReference>
<keyword evidence="2" id="KW-0812">Transmembrane</keyword>
<dbReference type="SUPFAM" id="SSF52540">
    <property type="entry name" value="P-loop containing nucleoside triphosphate hydrolases"/>
    <property type="match status" value="1"/>
</dbReference>
<proteinExistence type="predicted"/>
<reference evidence="4" key="1">
    <citation type="journal article" date="2023" name="G3 (Bethesda)">
        <title>Whole genome assembly and annotation of the endangered Caribbean coral Acropora cervicornis.</title>
        <authorList>
            <person name="Selwyn J.D."/>
            <person name="Vollmer S.V."/>
        </authorList>
    </citation>
    <scope>NUCLEOTIDE SEQUENCE</scope>
    <source>
        <strain evidence="4">K2</strain>
    </source>
</reference>
<name>A0AAD9Q4K0_ACRCE</name>
<gene>
    <name evidence="4" type="ORF">P5673_023856</name>
</gene>
<keyword evidence="5" id="KW-1185">Reference proteome</keyword>
<dbReference type="InterPro" id="IPR027417">
    <property type="entry name" value="P-loop_NTPase"/>
</dbReference>
<dbReference type="AlphaFoldDB" id="A0AAD9Q4K0"/>
<feature type="transmembrane region" description="Helical" evidence="2">
    <location>
        <begin position="20"/>
        <end position="42"/>
    </location>
</feature>
<feature type="region of interest" description="Disordered" evidence="1">
    <location>
        <begin position="78"/>
        <end position="100"/>
    </location>
</feature>
<accession>A0AAD9Q4K0</accession>
<evidence type="ECO:0000313" key="5">
    <source>
        <dbReference type="Proteomes" id="UP001249851"/>
    </source>
</evidence>
<dbReference type="GO" id="GO:0006790">
    <property type="term" value="P:sulfur compound metabolic process"/>
    <property type="evidence" value="ECO:0007669"/>
    <property type="project" value="TreeGrafter"/>
</dbReference>
<evidence type="ECO:0000256" key="1">
    <source>
        <dbReference type="SAM" id="MobiDB-lite"/>
    </source>
</evidence>
<evidence type="ECO:0000259" key="3">
    <source>
        <dbReference type="Pfam" id="PF00685"/>
    </source>
</evidence>
<dbReference type="InterPro" id="IPR000863">
    <property type="entry name" value="Sulfotransferase_dom"/>
</dbReference>
<dbReference type="GO" id="GO:0006044">
    <property type="term" value="P:N-acetylglucosamine metabolic process"/>
    <property type="evidence" value="ECO:0007669"/>
    <property type="project" value="TreeGrafter"/>
</dbReference>
<evidence type="ECO:0000256" key="2">
    <source>
        <dbReference type="SAM" id="Phobius"/>
    </source>
</evidence>
<protein>
    <submittedName>
        <fullName evidence="4">Carbohydrate sulfotransferase 3</fullName>
    </submittedName>
</protein>
<dbReference type="EMBL" id="JARQWQ010000068">
    <property type="protein sequence ID" value="KAK2554624.1"/>
    <property type="molecule type" value="Genomic_DNA"/>
</dbReference>
<feature type="domain" description="Sulfotransferase" evidence="3">
    <location>
        <begin position="104"/>
        <end position="406"/>
    </location>
</feature>
<evidence type="ECO:0000313" key="4">
    <source>
        <dbReference type="EMBL" id="KAK2554624.1"/>
    </source>
</evidence>
<dbReference type="Pfam" id="PF00685">
    <property type="entry name" value="Sulfotransfer_1"/>
    <property type="match status" value="1"/>
</dbReference>
<dbReference type="GO" id="GO:0001517">
    <property type="term" value="F:N-acetylglucosamine 6-O-sulfotransferase activity"/>
    <property type="evidence" value="ECO:0007669"/>
    <property type="project" value="TreeGrafter"/>
</dbReference>
<dbReference type="Gene3D" id="3.40.50.300">
    <property type="entry name" value="P-loop containing nucleotide triphosphate hydrolases"/>
    <property type="match status" value="1"/>
</dbReference>
<dbReference type="PANTHER" id="PTHR10704">
    <property type="entry name" value="CARBOHYDRATE SULFOTRANSFERASE"/>
    <property type="match status" value="1"/>
</dbReference>
<dbReference type="PANTHER" id="PTHR10704:SF44">
    <property type="entry name" value="LD35051P-RELATED"/>
    <property type="match status" value="1"/>
</dbReference>
<comment type="caution">
    <text evidence="4">The sequence shown here is derived from an EMBL/GenBank/DDBJ whole genome shotgun (WGS) entry which is preliminary data.</text>
</comment>
<sequence>MKMKLSKKHSKMVLLPRTNLRLFFTVFVTIAALSISVLIIVAQQAQTRALLRYIHIPSTSLPIEQIFSLRKEDDYFAESSGDDDFTTSTNDLPESSPSSERRRSLLIFGADRSGTTYISRMFSEDPDIFMIYEPLWVSKRWRKEEPDKDWSRSELEVVNGILSCDFVNFRFANKFLAHTSRNWAAAPFKNPFQTENFCNVSEKGIKSCPDFSSVPEFASQACATKYKHSVTKVAQVRSPGKLISSLVPQVFEENPETDIRVIQILRDPRGSLDSRIKLGWMPKHTSPAFKHAVQYACKKTAENVKFGRSLPRKYQDRYMEVYYRDIAMFPIKTAMKMYNFASFDIPENLLKWVVLNTSPSKEALAAEAKKSFSSVRNSSSNVEKWRNAPTEQNRIIEEECSEFMKLIGIEK</sequence>
<keyword evidence="2" id="KW-1133">Transmembrane helix</keyword>
<reference evidence="4" key="2">
    <citation type="journal article" date="2023" name="Science">
        <title>Genomic signatures of disease resistance in endangered staghorn corals.</title>
        <authorList>
            <person name="Vollmer S.V."/>
            <person name="Selwyn J.D."/>
            <person name="Despard B.A."/>
            <person name="Roesel C.L."/>
        </authorList>
    </citation>
    <scope>NUCLEOTIDE SEQUENCE</scope>
    <source>
        <strain evidence="4">K2</strain>
    </source>
</reference>
<keyword evidence="2" id="KW-0472">Membrane</keyword>
<dbReference type="InterPro" id="IPR051135">
    <property type="entry name" value="Gal/GlcNAc/GalNAc_ST"/>
</dbReference>